<keyword evidence="3" id="KW-1185">Reference proteome</keyword>
<feature type="compositionally biased region" description="Basic and acidic residues" evidence="1">
    <location>
        <begin position="177"/>
        <end position="188"/>
    </location>
</feature>
<comment type="caution">
    <text evidence="2">The sequence shown here is derived from an EMBL/GenBank/DDBJ whole genome shotgun (WGS) entry which is preliminary data.</text>
</comment>
<evidence type="ECO:0000313" key="2">
    <source>
        <dbReference type="EMBL" id="KAK8238422.1"/>
    </source>
</evidence>
<organism evidence="2 3">
    <name type="scientific">Phyllosticta capitalensis</name>
    <dbReference type="NCBI Taxonomy" id="121624"/>
    <lineage>
        <taxon>Eukaryota</taxon>
        <taxon>Fungi</taxon>
        <taxon>Dikarya</taxon>
        <taxon>Ascomycota</taxon>
        <taxon>Pezizomycotina</taxon>
        <taxon>Dothideomycetes</taxon>
        <taxon>Dothideomycetes incertae sedis</taxon>
        <taxon>Botryosphaeriales</taxon>
        <taxon>Phyllostictaceae</taxon>
        <taxon>Phyllosticta</taxon>
    </lineage>
</organism>
<proteinExistence type="predicted"/>
<feature type="region of interest" description="Disordered" evidence="1">
    <location>
        <begin position="159"/>
        <end position="199"/>
    </location>
</feature>
<sequence>MLLVSALSRPTSSNAQVFWPQGTRLIPPVHTQTRFESKTHVRRDEQLVRRKSMENGNFRLSGSISSTYWSSGKVRLSIFYLRATIQSVPSRLPPVRPRESSHVVPPIRVAAAPINPNESPLTDVVLQSQYRGRFKKKKTKAIKRCGRCCVENKELRERGCANQPDGHHSQPCNQSEGESHTKEEEQIDPRGCLFSFRQS</sequence>
<dbReference type="EMBL" id="JBBWRZ010000004">
    <property type="protein sequence ID" value="KAK8238422.1"/>
    <property type="molecule type" value="Genomic_DNA"/>
</dbReference>
<gene>
    <name evidence="2" type="ORF">HDK90DRAFT_225386</name>
</gene>
<reference evidence="2 3" key="1">
    <citation type="submission" date="2024-04" db="EMBL/GenBank/DDBJ databases">
        <title>Phyllosticta paracitricarpa is synonymous to the EU quarantine fungus P. citricarpa based on phylogenomic analyses.</title>
        <authorList>
            <consortium name="Lawrence Berkeley National Laboratory"/>
            <person name="Van Ingen-Buijs V.A."/>
            <person name="Van Westerhoven A.C."/>
            <person name="Haridas S."/>
            <person name="Skiadas P."/>
            <person name="Martin F."/>
            <person name="Groenewald J.Z."/>
            <person name="Crous P.W."/>
            <person name="Seidl M.F."/>
        </authorList>
    </citation>
    <scope>NUCLEOTIDE SEQUENCE [LARGE SCALE GENOMIC DNA]</scope>
    <source>
        <strain evidence="2 3">CBS 123374</strain>
    </source>
</reference>
<evidence type="ECO:0000256" key="1">
    <source>
        <dbReference type="SAM" id="MobiDB-lite"/>
    </source>
</evidence>
<name>A0ABR1YUR2_9PEZI</name>
<dbReference type="Proteomes" id="UP001492380">
    <property type="component" value="Unassembled WGS sequence"/>
</dbReference>
<evidence type="ECO:0000313" key="3">
    <source>
        <dbReference type="Proteomes" id="UP001492380"/>
    </source>
</evidence>
<protein>
    <submittedName>
        <fullName evidence="2">Uncharacterized protein</fullName>
    </submittedName>
</protein>
<accession>A0ABR1YUR2</accession>